<protein>
    <recommendedName>
        <fullName evidence="7">RING-type domain-containing protein</fullName>
    </recommendedName>
</protein>
<dbReference type="Pfam" id="PF22191">
    <property type="entry name" value="IBR_1"/>
    <property type="match status" value="1"/>
</dbReference>
<keyword evidence="2" id="KW-0479">Metal-binding</keyword>
<dbReference type="GO" id="GO:0004842">
    <property type="term" value="F:ubiquitin-protein transferase activity"/>
    <property type="evidence" value="ECO:0007669"/>
    <property type="project" value="InterPro"/>
</dbReference>
<evidence type="ECO:0000259" key="7">
    <source>
        <dbReference type="PROSITE" id="PS51873"/>
    </source>
</evidence>
<evidence type="ECO:0000256" key="2">
    <source>
        <dbReference type="ARBA" id="ARBA00022723"/>
    </source>
</evidence>
<dbReference type="PROSITE" id="PS51873">
    <property type="entry name" value="TRIAD"/>
    <property type="match status" value="1"/>
</dbReference>
<dbReference type="Gene3D" id="1.20.120.1750">
    <property type="match status" value="1"/>
</dbReference>
<evidence type="ECO:0000256" key="4">
    <source>
        <dbReference type="ARBA" id="ARBA00022771"/>
    </source>
</evidence>
<dbReference type="AlphaFoldDB" id="A0A7S0ZR60"/>
<dbReference type="PANTHER" id="PTHR11685">
    <property type="entry name" value="RBR FAMILY RING FINGER AND IBR DOMAIN-CONTAINING"/>
    <property type="match status" value="1"/>
</dbReference>
<organism evidence="8">
    <name type="scientific">Noctiluca scintillans</name>
    <name type="common">Sea sparkle</name>
    <name type="synonym">Red tide dinoflagellate</name>
    <dbReference type="NCBI Taxonomy" id="2966"/>
    <lineage>
        <taxon>Eukaryota</taxon>
        <taxon>Sar</taxon>
        <taxon>Alveolata</taxon>
        <taxon>Dinophyceae</taxon>
        <taxon>Noctilucales</taxon>
        <taxon>Noctilucaceae</taxon>
        <taxon>Noctiluca</taxon>
    </lineage>
</organism>
<dbReference type="SUPFAM" id="SSF57850">
    <property type="entry name" value="RING/U-box"/>
    <property type="match status" value="1"/>
</dbReference>
<keyword evidence="3" id="KW-0677">Repeat</keyword>
<dbReference type="GO" id="GO:0016567">
    <property type="term" value="P:protein ubiquitination"/>
    <property type="evidence" value="ECO:0007669"/>
    <property type="project" value="InterPro"/>
</dbReference>
<reference evidence="8" key="1">
    <citation type="submission" date="2021-01" db="EMBL/GenBank/DDBJ databases">
        <authorList>
            <person name="Corre E."/>
            <person name="Pelletier E."/>
            <person name="Niang G."/>
            <person name="Scheremetjew M."/>
            <person name="Finn R."/>
            <person name="Kale V."/>
            <person name="Holt S."/>
            <person name="Cochrane G."/>
            <person name="Meng A."/>
            <person name="Brown T."/>
            <person name="Cohen L."/>
        </authorList>
    </citation>
    <scope>NUCLEOTIDE SEQUENCE</scope>
</reference>
<gene>
    <name evidence="8" type="ORF">NSCI0253_LOCUS4005</name>
</gene>
<feature type="domain" description="RING-type" evidence="7">
    <location>
        <begin position="275"/>
        <end position="460"/>
    </location>
</feature>
<dbReference type="CDD" id="cd20336">
    <property type="entry name" value="Rcat_RBR"/>
    <property type="match status" value="1"/>
</dbReference>
<dbReference type="InterPro" id="IPR044066">
    <property type="entry name" value="TRIAD_supradom"/>
</dbReference>
<evidence type="ECO:0000256" key="1">
    <source>
        <dbReference type="ARBA" id="ARBA00022679"/>
    </source>
</evidence>
<name>A0A7S0ZR60_NOCSC</name>
<proteinExistence type="predicted"/>
<evidence type="ECO:0000256" key="5">
    <source>
        <dbReference type="ARBA" id="ARBA00022786"/>
    </source>
</evidence>
<keyword evidence="1" id="KW-0808">Transferase</keyword>
<accession>A0A7S0ZR60</accession>
<dbReference type="InterPro" id="IPR031127">
    <property type="entry name" value="E3_UB_ligase_RBR"/>
</dbReference>
<keyword evidence="4" id="KW-0863">Zinc-finger</keyword>
<keyword evidence="5" id="KW-0833">Ubl conjugation pathway</keyword>
<evidence type="ECO:0000256" key="3">
    <source>
        <dbReference type="ARBA" id="ARBA00022737"/>
    </source>
</evidence>
<keyword evidence="6" id="KW-0862">Zinc</keyword>
<evidence type="ECO:0000313" key="8">
    <source>
        <dbReference type="EMBL" id="CAD8829659.1"/>
    </source>
</evidence>
<evidence type="ECO:0000256" key="6">
    <source>
        <dbReference type="ARBA" id="ARBA00022833"/>
    </source>
</evidence>
<dbReference type="GO" id="GO:0008270">
    <property type="term" value="F:zinc ion binding"/>
    <property type="evidence" value="ECO:0007669"/>
    <property type="project" value="UniProtKB-KW"/>
</dbReference>
<sequence length="460" mass="49952">MAVVARFSPDCGASLMECELQHAQSLPSCSLDTSRCAGCAGKLKRGGCSALLVTDPNGDITCPLCHEPSACLIGNDGCCHAACESCWLGLAAEQVEEQVACASDLCLRQLCVRCPQSGCKKPLGKLLLRYVRRESKVMVSHEAWVTQNSSLGVLNDLDAQSLVFSATPSVAGPLCPKCGTRAYALIRSCDHGHAVCLTCVFSMAESQVGFCRSRLQRELNVPCAMHGCTGTVGPDVNSFVLRTCPVARTFEDDMQAEMIRLQKGGQKLVCDVKVPGMECIVCRVPRLALLESPGCAHSACEDCWVSWAASQVAVCRVEKRSFRCLGVGCRERACRSLWERACALNEAVRSFNVELMLRERLQNNRLYPAEVQVDCPHAGCLGLGYLGFDTVMCFACEHSWSAEDFTAVPPPDVDVELLCGEAMKKCPGCGEHIIKNGGCDHMTCRCGHQFWWSTLNPFAR</sequence>
<dbReference type="EMBL" id="HBFQ01005637">
    <property type="protein sequence ID" value="CAD8829659.1"/>
    <property type="molecule type" value="Transcribed_RNA"/>
</dbReference>